<evidence type="ECO:0000313" key="5">
    <source>
        <dbReference type="Proteomes" id="UP000198596"/>
    </source>
</evidence>
<dbReference type="SUPFAM" id="SSF56925">
    <property type="entry name" value="OMPA-like"/>
    <property type="match status" value="1"/>
</dbReference>
<organism evidence="4 5">
    <name type="scientific">Flavobacterium xueshanense</name>
    <dbReference type="NCBI Taxonomy" id="935223"/>
    <lineage>
        <taxon>Bacteria</taxon>
        <taxon>Pseudomonadati</taxon>
        <taxon>Bacteroidota</taxon>
        <taxon>Flavobacteriia</taxon>
        <taxon>Flavobacteriales</taxon>
        <taxon>Flavobacteriaceae</taxon>
        <taxon>Flavobacterium</taxon>
    </lineage>
</organism>
<dbReference type="Gene3D" id="2.40.160.20">
    <property type="match status" value="1"/>
</dbReference>
<keyword evidence="1 2" id="KW-0732">Signal</keyword>
<evidence type="ECO:0000259" key="3">
    <source>
        <dbReference type="Pfam" id="PF13505"/>
    </source>
</evidence>
<protein>
    <submittedName>
        <fullName evidence="4">Opacity protein</fullName>
    </submittedName>
</protein>
<dbReference type="InterPro" id="IPR027385">
    <property type="entry name" value="Beta-barrel_OMP"/>
</dbReference>
<dbReference type="OrthoDB" id="1438113at2"/>
<feature type="domain" description="Outer membrane protein beta-barrel" evidence="3">
    <location>
        <begin position="6"/>
        <end position="188"/>
    </location>
</feature>
<reference evidence="5" key="1">
    <citation type="submission" date="2016-10" db="EMBL/GenBank/DDBJ databases">
        <authorList>
            <person name="Varghese N."/>
            <person name="Submissions S."/>
        </authorList>
    </citation>
    <scope>NUCLEOTIDE SEQUENCE [LARGE SCALE GENOMIC DNA]</scope>
    <source>
        <strain evidence="5">CGMCC 1.9227</strain>
    </source>
</reference>
<dbReference type="Proteomes" id="UP000198596">
    <property type="component" value="Unassembled WGS sequence"/>
</dbReference>
<sequence>MKQKLLLALLLILSIKSFSQDSKFSIEASYPIPIGDNFIAENYNGIFDIGAKYRFSKIKNINIGTSINGGILVNNTNDNNGNQDFKVKSYLIQPKLFAELTIESISKLHPFIGFGYTFMVFDASGTNNGFDVSGSSKTDSGINANFGVAYDITTKIFIGIQYDYVKLKVDEETPNTTFNTNVNLLKVGLGFRI</sequence>
<evidence type="ECO:0000313" key="4">
    <source>
        <dbReference type="EMBL" id="SFF31706.1"/>
    </source>
</evidence>
<proteinExistence type="predicted"/>
<gene>
    <name evidence="4" type="ORF">SAMN04488131_11511</name>
</gene>
<evidence type="ECO:0000256" key="1">
    <source>
        <dbReference type="ARBA" id="ARBA00022729"/>
    </source>
</evidence>
<accession>A0A1I2HSL8</accession>
<dbReference type="InterPro" id="IPR011250">
    <property type="entry name" value="OMP/PagP_B-barrel"/>
</dbReference>
<evidence type="ECO:0000256" key="2">
    <source>
        <dbReference type="SAM" id="SignalP"/>
    </source>
</evidence>
<dbReference type="RefSeq" id="WP_091207271.1">
    <property type="nucleotide sequence ID" value="NZ_FONQ01000015.1"/>
</dbReference>
<feature type="chain" id="PRO_5011447022" evidence="2">
    <location>
        <begin position="20"/>
        <end position="193"/>
    </location>
</feature>
<dbReference type="STRING" id="935223.SAMN04488131_11511"/>
<dbReference type="Pfam" id="PF13505">
    <property type="entry name" value="OMP_b-brl"/>
    <property type="match status" value="1"/>
</dbReference>
<keyword evidence="5" id="KW-1185">Reference proteome</keyword>
<dbReference type="EMBL" id="FONQ01000015">
    <property type="protein sequence ID" value="SFF31706.1"/>
    <property type="molecule type" value="Genomic_DNA"/>
</dbReference>
<dbReference type="AlphaFoldDB" id="A0A1I2HSL8"/>
<name>A0A1I2HSL8_9FLAO</name>
<feature type="signal peptide" evidence="2">
    <location>
        <begin position="1"/>
        <end position="19"/>
    </location>
</feature>